<comment type="cofactor">
    <cofactor evidence="1">
        <name>heme b</name>
        <dbReference type="ChEBI" id="CHEBI:60344"/>
    </cofactor>
</comment>
<dbReference type="GO" id="GO:0020037">
    <property type="term" value="F:heme binding"/>
    <property type="evidence" value="ECO:0007669"/>
    <property type="project" value="InterPro"/>
</dbReference>
<keyword evidence="3" id="KW-0349">Heme</keyword>
<dbReference type="InterPro" id="IPR000763">
    <property type="entry name" value="Catalase_peroxidase"/>
</dbReference>
<keyword evidence="6" id="KW-0408">Iron</keyword>
<dbReference type="AlphaFoldDB" id="A0A5B9QIP8"/>
<dbReference type="GO" id="GO:0042744">
    <property type="term" value="P:hydrogen peroxide catabolic process"/>
    <property type="evidence" value="ECO:0007669"/>
    <property type="project" value="TreeGrafter"/>
</dbReference>
<evidence type="ECO:0000256" key="5">
    <source>
        <dbReference type="ARBA" id="ARBA00023002"/>
    </source>
</evidence>
<dbReference type="GO" id="GO:0070301">
    <property type="term" value="P:cellular response to hydrogen peroxide"/>
    <property type="evidence" value="ECO:0007669"/>
    <property type="project" value="TreeGrafter"/>
</dbReference>
<dbReference type="EMBL" id="CP042913">
    <property type="protein sequence ID" value="QEG37582.1"/>
    <property type="molecule type" value="Genomic_DNA"/>
</dbReference>
<keyword evidence="5 7" id="KW-0560">Oxidoreductase</keyword>
<evidence type="ECO:0000313" key="8">
    <source>
        <dbReference type="Proteomes" id="UP000323917"/>
    </source>
</evidence>
<dbReference type="GO" id="GO:0004096">
    <property type="term" value="F:catalase activity"/>
    <property type="evidence" value="ECO:0007669"/>
    <property type="project" value="InterPro"/>
</dbReference>
<reference evidence="7 8" key="1">
    <citation type="submission" date="2019-08" db="EMBL/GenBank/DDBJ databases">
        <title>Deep-cultivation of Planctomycetes and their phenomic and genomic characterization uncovers novel biology.</title>
        <authorList>
            <person name="Wiegand S."/>
            <person name="Jogler M."/>
            <person name="Boedeker C."/>
            <person name="Pinto D."/>
            <person name="Vollmers J."/>
            <person name="Rivas-Marin E."/>
            <person name="Kohn T."/>
            <person name="Peeters S.H."/>
            <person name="Heuer A."/>
            <person name="Rast P."/>
            <person name="Oberbeckmann S."/>
            <person name="Bunk B."/>
            <person name="Jeske O."/>
            <person name="Meyerdierks A."/>
            <person name="Storesund J.E."/>
            <person name="Kallscheuer N."/>
            <person name="Luecker S."/>
            <person name="Lage O.M."/>
            <person name="Pohl T."/>
            <person name="Merkel B.J."/>
            <person name="Hornburger P."/>
            <person name="Mueller R.-W."/>
            <person name="Bruemmer F."/>
            <person name="Labrenz M."/>
            <person name="Spormann A.M."/>
            <person name="Op den Camp H."/>
            <person name="Overmann J."/>
            <person name="Amann R."/>
            <person name="Jetten M.S.M."/>
            <person name="Mascher T."/>
            <person name="Medema M.H."/>
            <person name="Devos D.P."/>
            <person name="Kaster A.-K."/>
            <person name="Ovreas L."/>
            <person name="Rohde M."/>
            <person name="Galperin M.Y."/>
            <person name="Jogler C."/>
        </authorList>
    </citation>
    <scope>NUCLEOTIDE SEQUENCE [LARGE SCALE GENOMIC DNA]</scope>
    <source>
        <strain evidence="7 8">Pr1d</strain>
    </source>
</reference>
<dbReference type="Proteomes" id="UP000323917">
    <property type="component" value="Chromosome"/>
</dbReference>
<evidence type="ECO:0000313" key="7">
    <source>
        <dbReference type="EMBL" id="QEG37582.1"/>
    </source>
</evidence>
<organism evidence="7 8">
    <name type="scientific">Bythopirellula goksoeyrii</name>
    <dbReference type="NCBI Taxonomy" id="1400387"/>
    <lineage>
        <taxon>Bacteria</taxon>
        <taxon>Pseudomonadati</taxon>
        <taxon>Planctomycetota</taxon>
        <taxon>Planctomycetia</taxon>
        <taxon>Pirellulales</taxon>
        <taxon>Lacipirellulaceae</taxon>
        <taxon>Bythopirellula</taxon>
    </lineage>
</organism>
<accession>A0A5B9QIP8</accession>
<dbReference type="GO" id="GO:0046872">
    <property type="term" value="F:metal ion binding"/>
    <property type="evidence" value="ECO:0007669"/>
    <property type="project" value="UniProtKB-KW"/>
</dbReference>
<dbReference type="PANTHER" id="PTHR30555:SF0">
    <property type="entry name" value="CATALASE-PEROXIDASE"/>
    <property type="match status" value="1"/>
</dbReference>
<dbReference type="EC" id="1.11.1.21" evidence="7"/>
<evidence type="ECO:0000256" key="3">
    <source>
        <dbReference type="ARBA" id="ARBA00022617"/>
    </source>
</evidence>
<evidence type="ECO:0000256" key="4">
    <source>
        <dbReference type="ARBA" id="ARBA00022723"/>
    </source>
</evidence>
<dbReference type="Gene3D" id="1.10.420.10">
    <property type="entry name" value="Peroxidase, domain 2"/>
    <property type="match status" value="1"/>
</dbReference>
<evidence type="ECO:0000256" key="1">
    <source>
        <dbReference type="ARBA" id="ARBA00001970"/>
    </source>
</evidence>
<name>A0A5B9QIP8_9BACT</name>
<evidence type="ECO:0000256" key="6">
    <source>
        <dbReference type="ARBA" id="ARBA00023004"/>
    </source>
</evidence>
<sequence length="148" mass="16733">MLEPHSDGFRNYFRPEHNRPAEESLLNRALLLTLTAPEMTATAIVGGMRRLNNNVGQPGLGIFTNRSETLTNDLFVNLRNNITKWQKSAQCEHFFEGSNRTSEEVKWTANAVDLVLGSNSQLRTIAEVMPVTTRSSRLCMTLWLRGIK</sequence>
<dbReference type="InterPro" id="IPR010255">
    <property type="entry name" value="Haem_peroxidase_sf"/>
</dbReference>
<dbReference type="GO" id="GO:0005829">
    <property type="term" value="C:cytosol"/>
    <property type="evidence" value="ECO:0007669"/>
    <property type="project" value="TreeGrafter"/>
</dbReference>
<protein>
    <submittedName>
        <fullName evidence="7">Catalase-peroxidase</fullName>
        <ecNumber evidence="7">1.11.1.21</ecNumber>
    </submittedName>
</protein>
<keyword evidence="2 7" id="KW-0575">Peroxidase</keyword>
<dbReference type="PANTHER" id="PTHR30555">
    <property type="entry name" value="HYDROPEROXIDASE I, BIFUNCTIONAL CATALASE-PEROXIDASE"/>
    <property type="match status" value="1"/>
</dbReference>
<keyword evidence="4" id="KW-0479">Metal-binding</keyword>
<gene>
    <name evidence="7" type="primary">katG_2</name>
    <name evidence="7" type="ORF">Pr1d_49280</name>
</gene>
<dbReference type="KEGG" id="bgok:Pr1d_49280"/>
<keyword evidence="8" id="KW-1185">Reference proteome</keyword>
<proteinExistence type="predicted"/>
<evidence type="ECO:0000256" key="2">
    <source>
        <dbReference type="ARBA" id="ARBA00022559"/>
    </source>
</evidence>
<dbReference type="SUPFAM" id="SSF48113">
    <property type="entry name" value="Heme-dependent peroxidases"/>
    <property type="match status" value="1"/>
</dbReference>